<dbReference type="AlphaFoldDB" id="A0A9Q3GAJ0"/>
<dbReference type="EMBL" id="AVOT02000006">
    <property type="protein sequence ID" value="MBW0460359.1"/>
    <property type="molecule type" value="Genomic_DNA"/>
</dbReference>
<evidence type="ECO:0000313" key="2">
    <source>
        <dbReference type="Proteomes" id="UP000765509"/>
    </source>
</evidence>
<dbReference type="Proteomes" id="UP000765509">
    <property type="component" value="Unassembled WGS sequence"/>
</dbReference>
<comment type="caution">
    <text evidence="1">The sequence shown here is derived from an EMBL/GenBank/DDBJ whole genome shotgun (WGS) entry which is preliminary data.</text>
</comment>
<gene>
    <name evidence="1" type="ORF">O181_000074</name>
</gene>
<sequence length="192" mass="21187">MVGRARRRALRLQSISKCLFEIQHIQIVLHRRINAAGSNAVSVRGTLVVWLPSLRNRHGKLLIKSPAGKNVGGGLRRYRRLATGVARLERNQQKETDLCLKSQPASPRTDESFQASLSEISTTASCKLGAKLWRCPSWRRAMPGRHPRICSQLSSAHHTQTNGKPTLLGTWAAMSSTNRIDVVTAAFSSSQA</sequence>
<organism evidence="1 2">
    <name type="scientific">Austropuccinia psidii MF-1</name>
    <dbReference type="NCBI Taxonomy" id="1389203"/>
    <lineage>
        <taxon>Eukaryota</taxon>
        <taxon>Fungi</taxon>
        <taxon>Dikarya</taxon>
        <taxon>Basidiomycota</taxon>
        <taxon>Pucciniomycotina</taxon>
        <taxon>Pucciniomycetes</taxon>
        <taxon>Pucciniales</taxon>
        <taxon>Sphaerophragmiaceae</taxon>
        <taxon>Austropuccinia</taxon>
    </lineage>
</organism>
<protein>
    <submittedName>
        <fullName evidence="1">Uncharacterized protein</fullName>
    </submittedName>
</protein>
<accession>A0A9Q3GAJ0</accession>
<evidence type="ECO:0000313" key="1">
    <source>
        <dbReference type="EMBL" id="MBW0460359.1"/>
    </source>
</evidence>
<keyword evidence="2" id="KW-1185">Reference proteome</keyword>
<reference evidence="1" key="1">
    <citation type="submission" date="2021-03" db="EMBL/GenBank/DDBJ databases">
        <title>Draft genome sequence of rust myrtle Austropuccinia psidii MF-1, a brazilian biotype.</title>
        <authorList>
            <person name="Quecine M.C."/>
            <person name="Pachon D.M.R."/>
            <person name="Bonatelli M.L."/>
            <person name="Correr F.H."/>
            <person name="Franceschini L.M."/>
            <person name="Leite T.F."/>
            <person name="Margarido G.R.A."/>
            <person name="Almeida C.A."/>
            <person name="Ferrarezi J.A."/>
            <person name="Labate C.A."/>
        </authorList>
    </citation>
    <scope>NUCLEOTIDE SEQUENCE</scope>
    <source>
        <strain evidence="1">MF-1</strain>
    </source>
</reference>
<name>A0A9Q3GAJ0_9BASI</name>
<proteinExistence type="predicted"/>